<organism evidence="12 13">
    <name type="scientific">Pseudooceanicola albus</name>
    <dbReference type="NCBI Taxonomy" id="2692189"/>
    <lineage>
        <taxon>Bacteria</taxon>
        <taxon>Pseudomonadati</taxon>
        <taxon>Pseudomonadota</taxon>
        <taxon>Alphaproteobacteria</taxon>
        <taxon>Rhodobacterales</taxon>
        <taxon>Paracoccaceae</taxon>
        <taxon>Pseudooceanicola</taxon>
    </lineage>
</organism>
<feature type="site" description="Transition state stabilizer" evidence="9">
    <location>
        <position position="217"/>
    </location>
</feature>
<comment type="caution">
    <text evidence="12">The sequence shown here is derived from an EMBL/GenBank/DDBJ whole genome shotgun (WGS) entry which is preliminary data.</text>
</comment>
<feature type="site" description="Transition state stabilizer" evidence="9">
    <location>
        <position position="139"/>
    </location>
</feature>
<proteinExistence type="inferred from homology"/>
<feature type="domain" description="3-deoxy-D-manno-octulosonic-acid transferase N-terminal" evidence="11">
    <location>
        <begin position="42"/>
        <end position="218"/>
    </location>
</feature>
<name>A0A6L7G122_9RHOB</name>
<evidence type="ECO:0000256" key="5">
    <source>
        <dbReference type="ARBA" id="ARBA00022679"/>
    </source>
</evidence>
<comment type="subcellular location">
    <subcellularLocation>
        <location evidence="10">Cell membrane</location>
    </subcellularLocation>
</comment>
<keyword evidence="13" id="KW-1185">Reference proteome</keyword>
<evidence type="ECO:0000256" key="3">
    <source>
        <dbReference type="ARBA" id="ARBA00012621"/>
    </source>
</evidence>
<comment type="pathway">
    <text evidence="2 10">Bacterial outer membrane biogenesis; LPS core biosynthesis.</text>
</comment>
<dbReference type="RefSeq" id="WP_160892040.1">
    <property type="nucleotide sequence ID" value="NZ_WUMU01000003.1"/>
</dbReference>
<dbReference type="InterPro" id="IPR039901">
    <property type="entry name" value="Kdotransferase"/>
</dbReference>
<feature type="active site" description="Proton acceptor" evidence="8">
    <location>
        <position position="69"/>
    </location>
</feature>
<dbReference type="EMBL" id="WUMU01000003">
    <property type="protein sequence ID" value="MXN17087.1"/>
    <property type="molecule type" value="Genomic_DNA"/>
</dbReference>
<evidence type="ECO:0000256" key="4">
    <source>
        <dbReference type="ARBA" id="ARBA00019077"/>
    </source>
</evidence>
<dbReference type="GO" id="GO:0009245">
    <property type="term" value="P:lipid A biosynthetic process"/>
    <property type="evidence" value="ECO:0007669"/>
    <property type="project" value="TreeGrafter"/>
</dbReference>
<dbReference type="InterPro" id="IPR038107">
    <property type="entry name" value="Glycos_transf_N_sf"/>
</dbReference>
<evidence type="ECO:0000256" key="2">
    <source>
        <dbReference type="ARBA" id="ARBA00004713"/>
    </source>
</evidence>
<dbReference type="Pfam" id="PF04413">
    <property type="entry name" value="Glycos_transf_N"/>
    <property type="match status" value="1"/>
</dbReference>
<sequence length="437" mass="46965">MTTTPGATPFYLFYCLVSNALAPALRRRVAAKIEAEGLPAARARERSGHASAPRPEGPLLWVHAASVGESVSALALIDRLLALSPTLSVLVTSGTATSARVLATRLPARALHQFAPLDAAAPLKRFLNHWRPDAAIFVESEIWPQMLVKSGERGIPLALINARMSKTTLKNWGRFGDTFRFLLSRFTRIHTQDRATFDGLAALGADPARLHAGPNLKAMILPPPVDPARLEQMRAAFPGPFWAAVSTHEGEEEAVLDAHLQARETIPGLRLILVPRHPARAPEIRALIEARDLSLRQRSLGEAPEEAEVYLADTMGETGLWYALAPLIFLAGSFGPAGGHTPWEPALFGTPILHGPHFANFTETYAQFDAAGAAETTADAPALARALNRLLHDEAARQAMGESARTLAEGSRSALDDLARALARDLALPLPAPVPPV</sequence>
<comment type="function">
    <text evidence="1 10">Involved in lipopolysaccharide (LPS) biosynthesis. Catalyzes the transfer of 3-deoxy-D-manno-octulosonate (Kdo) residue(s) from CMP-Kdo to lipid IV(A), the tetraacyldisaccharide-1,4'-bisphosphate precursor of lipid A.</text>
</comment>
<dbReference type="AlphaFoldDB" id="A0A6L7G122"/>
<evidence type="ECO:0000259" key="11">
    <source>
        <dbReference type="Pfam" id="PF04413"/>
    </source>
</evidence>
<dbReference type="UniPathway" id="UPA00958"/>
<evidence type="ECO:0000313" key="12">
    <source>
        <dbReference type="EMBL" id="MXN17087.1"/>
    </source>
</evidence>
<comment type="catalytic activity">
    <reaction evidence="7 10">
        <text>lipid IVA (E. coli) + CMP-3-deoxy-beta-D-manno-octulosonate = alpha-Kdo-(2-&gt;6)-lipid IVA (E. coli) + CMP + H(+)</text>
        <dbReference type="Rhea" id="RHEA:28066"/>
        <dbReference type="ChEBI" id="CHEBI:15378"/>
        <dbReference type="ChEBI" id="CHEBI:58603"/>
        <dbReference type="ChEBI" id="CHEBI:60364"/>
        <dbReference type="ChEBI" id="CHEBI:60377"/>
        <dbReference type="ChEBI" id="CHEBI:85987"/>
        <dbReference type="EC" id="2.4.99.12"/>
    </reaction>
</comment>
<dbReference type="GO" id="GO:0043842">
    <property type="term" value="F:Kdo transferase activity"/>
    <property type="evidence" value="ECO:0007669"/>
    <property type="project" value="UniProtKB-EC"/>
</dbReference>
<dbReference type="InterPro" id="IPR007507">
    <property type="entry name" value="Glycos_transf_N"/>
</dbReference>
<dbReference type="PANTHER" id="PTHR42755">
    <property type="entry name" value="3-DEOXY-MANNO-OCTULOSONATE CYTIDYLYLTRANSFERASE"/>
    <property type="match status" value="1"/>
</dbReference>
<dbReference type="SUPFAM" id="SSF53756">
    <property type="entry name" value="UDP-Glycosyltransferase/glycogen phosphorylase"/>
    <property type="match status" value="1"/>
</dbReference>
<keyword evidence="10" id="KW-0472">Membrane</keyword>
<reference evidence="12 13" key="1">
    <citation type="submission" date="2019-12" db="EMBL/GenBank/DDBJ databases">
        <authorList>
            <person name="Li M."/>
        </authorList>
    </citation>
    <scope>NUCLEOTIDE SEQUENCE [LARGE SCALE GENOMIC DNA]</scope>
    <source>
        <strain evidence="12 13">GBMRC 2024</strain>
    </source>
</reference>
<dbReference type="Proteomes" id="UP000477911">
    <property type="component" value="Unassembled WGS sequence"/>
</dbReference>
<dbReference type="GO" id="GO:0009244">
    <property type="term" value="P:lipopolysaccharide core region biosynthetic process"/>
    <property type="evidence" value="ECO:0007669"/>
    <property type="project" value="UniProtKB-UniRule"/>
</dbReference>
<evidence type="ECO:0000313" key="13">
    <source>
        <dbReference type="Proteomes" id="UP000477911"/>
    </source>
</evidence>
<gene>
    <name evidence="12" type="ORF">GR170_04515</name>
</gene>
<comment type="similarity">
    <text evidence="10">Belongs to the glycosyltransferase group 1 family.</text>
</comment>
<evidence type="ECO:0000256" key="8">
    <source>
        <dbReference type="PIRSR" id="PIRSR639901-1"/>
    </source>
</evidence>
<evidence type="ECO:0000256" key="6">
    <source>
        <dbReference type="ARBA" id="ARBA00031445"/>
    </source>
</evidence>
<dbReference type="Gene3D" id="3.40.50.11720">
    <property type="entry name" value="3-Deoxy-D-manno-octulosonic-acid transferase, N-terminal domain"/>
    <property type="match status" value="1"/>
</dbReference>
<evidence type="ECO:0000256" key="10">
    <source>
        <dbReference type="RuleBase" id="RU365103"/>
    </source>
</evidence>
<keyword evidence="10" id="KW-0448">Lipopolysaccharide biosynthesis</keyword>
<dbReference type="PANTHER" id="PTHR42755:SF1">
    <property type="entry name" value="3-DEOXY-D-MANNO-OCTULOSONIC ACID TRANSFERASE, MITOCHONDRIAL-RELATED"/>
    <property type="match status" value="1"/>
</dbReference>
<evidence type="ECO:0000256" key="1">
    <source>
        <dbReference type="ARBA" id="ARBA00003394"/>
    </source>
</evidence>
<keyword evidence="5 10" id="KW-0808">Transferase</keyword>
<accession>A0A6L7G122</accession>
<protein>
    <recommendedName>
        <fullName evidence="4 10">3-deoxy-D-manno-octulosonic acid transferase</fullName>
        <shortName evidence="10">Kdo transferase</shortName>
        <ecNumber evidence="3 10">2.4.99.12</ecNumber>
    </recommendedName>
    <alternativeName>
        <fullName evidence="6 10">Lipid IV(A) 3-deoxy-D-manno-octulosonic acid transferase</fullName>
    </alternativeName>
</protein>
<dbReference type="EC" id="2.4.99.12" evidence="3 10"/>
<keyword evidence="10" id="KW-1003">Cell membrane</keyword>
<dbReference type="Gene3D" id="3.40.50.2000">
    <property type="entry name" value="Glycogen Phosphorylase B"/>
    <property type="match status" value="1"/>
</dbReference>
<dbReference type="GO" id="GO:0005886">
    <property type="term" value="C:plasma membrane"/>
    <property type="evidence" value="ECO:0007669"/>
    <property type="project" value="UniProtKB-SubCell"/>
</dbReference>
<evidence type="ECO:0000256" key="7">
    <source>
        <dbReference type="ARBA" id="ARBA00049183"/>
    </source>
</evidence>
<evidence type="ECO:0000256" key="9">
    <source>
        <dbReference type="PIRSR" id="PIRSR639901-2"/>
    </source>
</evidence>